<comment type="caution">
    <text evidence="18">The sequence shown here is derived from an EMBL/GenBank/DDBJ whole genome shotgun (WGS) entry which is preliminary data.</text>
</comment>
<evidence type="ECO:0000313" key="18">
    <source>
        <dbReference type="EMBL" id="OQX90236.1"/>
    </source>
</evidence>
<evidence type="ECO:0000256" key="16">
    <source>
        <dbReference type="ARBA" id="ARBA00047415"/>
    </source>
</evidence>
<dbReference type="GO" id="GO:0051539">
    <property type="term" value="F:4 iron, 4 sulfur cluster binding"/>
    <property type="evidence" value="ECO:0007669"/>
    <property type="project" value="UniProtKB-UniRule"/>
</dbReference>
<evidence type="ECO:0000256" key="5">
    <source>
        <dbReference type="ARBA" id="ARBA00016895"/>
    </source>
</evidence>
<sequence length="174" mass="20383">MKKLLLHTCCGPCLLSAQLALREKYHIIPFWYNPNIHPYREFKRRLNAFKEVVGENESIIDNTYDLKLYFNAVEWGDNRCEGCYRLRLSRSADIAREAGIDLFTTTLLISPYQDISLICDTGREEGIRAGVGFLCQDMREHYEEGHQMARDMGLYMQGYCGCVFSEEERYRKKK</sequence>
<keyword evidence="10 17" id="KW-0560">Oxidoreductase</keyword>
<dbReference type="GO" id="GO:0008616">
    <property type="term" value="P:tRNA queuosine(34) biosynthetic process"/>
    <property type="evidence" value="ECO:0007669"/>
    <property type="project" value="UniProtKB-UniRule"/>
</dbReference>
<evidence type="ECO:0000256" key="1">
    <source>
        <dbReference type="ARBA" id="ARBA00002268"/>
    </source>
</evidence>
<evidence type="ECO:0000256" key="14">
    <source>
        <dbReference type="ARBA" id="ARBA00023284"/>
    </source>
</evidence>
<evidence type="ECO:0000256" key="17">
    <source>
        <dbReference type="HAMAP-Rule" id="MF_02089"/>
    </source>
</evidence>
<keyword evidence="6 17" id="KW-0004">4Fe-4S</keyword>
<keyword evidence="14 17" id="KW-0676">Redox-active center</keyword>
<dbReference type="Proteomes" id="UP000192611">
    <property type="component" value="Unassembled WGS sequence"/>
</dbReference>
<organism evidence="18 19">
    <name type="scientific">Candidatus Coatesbacteria bacterium 4484_99</name>
    <dbReference type="NCBI Taxonomy" id="1970774"/>
    <lineage>
        <taxon>Bacteria</taxon>
        <taxon>Candidatus Coatesiibacteriota</taxon>
    </lineage>
</organism>
<keyword evidence="11 17" id="KW-0408">Iron</keyword>
<dbReference type="InterPro" id="IPR003828">
    <property type="entry name" value="QueH"/>
</dbReference>
<feature type="disulfide bond" description="Redox-active" evidence="17">
    <location>
        <begin position="160"/>
        <end position="162"/>
    </location>
</feature>
<feature type="binding site" evidence="17">
    <location>
        <position position="83"/>
    </location>
    <ligand>
        <name>[4Fe-4S] cluster</name>
        <dbReference type="ChEBI" id="CHEBI:49883"/>
    </ligand>
</feature>
<evidence type="ECO:0000256" key="6">
    <source>
        <dbReference type="ARBA" id="ARBA00022485"/>
    </source>
</evidence>
<keyword evidence="13 17" id="KW-1015">Disulfide bond</keyword>
<protein>
    <recommendedName>
        <fullName evidence="5 17">Epoxyqueuosine reductase QueH</fullName>
        <ecNumber evidence="4 17">1.17.99.6</ecNumber>
    </recommendedName>
    <alternativeName>
        <fullName evidence="15 17">Queuosine biosynthesis protein QueH</fullName>
    </alternativeName>
</protein>
<feature type="binding site" evidence="17">
    <location>
        <position position="80"/>
    </location>
    <ligand>
        <name>[4Fe-4S] cluster</name>
        <dbReference type="ChEBI" id="CHEBI:49883"/>
    </ligand>
</feature>
<evidence type="ECO:0000256" key="4">
    <source>
        <dbReference type="ARBA" id="ARBA00012622"/>
    </source>
</evidence>
<dbReference type="EC" id="1.17.99.6" evidence="4 17"/>
<evidence type="ECO:0000256" key="2">
    <source>
        <dbReference type="ARBA" id="ARBA00004691"/>
    </source>
</evidence>
<dbReference type="HAMAP" id="MF_02089">
    <property type="entry name" value="QueH"/>
    <property type="match status" value="1"/>
</dbReference>
<name>A0A1W9S0H7_9BACT</name>
<evidence type="ECO:0000256" key="8">
    <source>
        <dbReference type="ARBA" id="ARBA00022723"/>
    </source>
</evidence>
<keyword evidence="12 17" id="KW-0411">Iron-sulfur</keyword>
<dbReference type="Pfam" id="PF02677">
    <property type="entry name" value="QueH"/>
    <property type="match status" value="1"/>
</dbReference>
<evidence type="ECO:0000313" key="19">
    <source>
        <dbReference type="Proteomes" id="UP000192611"/>
    </source>
</evidence>
<evidence type="ECO:0000256" key="12">
    <source>
        <dbReference type="ARBA" id="ARBA00023014"/>
    </source>
</evidence>
<dbReference type="GO" id="GO:0052693">
    <property type="term" value="F:epoxyqueuosine reductase activity"/>
    <property type="evidence" value="ECO:0007669"/>
    <property type="project" value="UniProtKB-UniRule"/>
</dbReference>
<evidence type="ECO:0000256" key="10">
    <source>
        <dbReference type="ARBA" id="ARBA00023002"/>
    </source>
</evidence>
<comment type="similarity">
    <text evidence="3 17">Belongs to the QueH family.</text>
</comment>
<keyword evidence="7 17" id="KW-0819">tRNA processing</keyword>
<feature type="binding site" evidence="17">
    <location>
        <position position="9"/>
    </location>
    <ligand>
        <name>[4Fe-4S] cluster</name>
        <dbReference type="ChEBI" id="CHEBI:49883"/>
    </ligand>
</feature>
<dbReference type="PANTHER" id="PTHR36701">
    <property type="entry name" value="EPOXYQUEUOSINE REDUCTASE QUEH"/>
    <property type="match status" value="1"/>
</dbReference>
<evidence type="ECO:0000256" key="9">
    <source>
        <dbReference type="ARBA" id="ARBA00022785"/>
    </source>
</evidence>
<feature type="binding site" evidence="17">
    <location>
        <position position="10"/>
    </location>
    <ligand>
        <name>[4Fe-4S] cluster</name>
        <dbReference type="ChEBI" id="CHEBI:49883"/>
    </ligand>
</feature>
<evidence type="ECO:0000256" key="3">
    <source>
        <dbReference type="ARBA" id="ARBA00008207"/>
    </source>
</evidence>
<dbReference type="PANTHER" id="PTHR36701:SF1">
    <property type="entry name" value="EPOXYQUEUOSINE REDUCTASE QUEH"/>
    <property type="match status" value="1"/>
</dbReference>
<evidence type="ECO:0000256" key="15">
    <source>
        <dbReference type="ARBA" id="ARBA00031446"/>
    </source>
</evidence>
<evidence type="ECO:0000256" key="13">
    <source>
        <dbReference type="ARBA" id="ARBA00023157"/>
    </source>
</evidence>
<proteinExistence type="inferred from homology"/>
<keyword evidence="9 17" id="KW-0671">Queuosine biosynthesis</keyword>
<comment type="pathway">
    <text evidence="2 17">tRNA modification; tRNA-queuosine biosynthesis.</text>
</comment>
<keyword evidence="8 17" id="KW-0479">Metal-binding</keyword>
<dbReference type="UniPathway" id="UPA00392"/>
<gene>
    <name evidence="17" type="primary">queH</name>
    <name evidence="18" type="ORF">B6D57_04210</name>
</gene>
<accession>A0A1W9S0H7</accession>
<evidence type="ECO:0000256" key="7">
    <source>
        <dbReference type="ARBA" id="ARBA00022694"/>
    </source>
</evidence>
<comment type="function">
    <text evidence="1 17">Catalyzes the conversion of epoxyqueuosine (oQ) to queuosine (Q), which is a hypermodified base found in the wobble positions of tRNA(Asp), tRNA(Asn), tRNA(His) and tRNA(Tyr).</text>
</comment>
<dbReference type="EMBL" id="NATQ01000084">
    <property type="protein sequence ID" value="OQX90236.1"/>
    <property type="molecule type" value="Genomic_DNA"/>
</dbReference>
<evidence type="ECO:0000256" key="11">
    <source>
        <dbReference type="ARBA" id="ARBA00023004"/>
    </source>
</evidence>
<dbReference type="GO" id="GO:0046872">
    <property type="term" value="F:metal ion binding"/>
    <property type="evidence" value="ECO:0007669"/>
    <property type="project" value="UniProtKB-KW"/>
</dbReference>
<comment type="catalytic activity">
    <reaction evidence="16 17">
        <text>epoxyqueuosine(34) in tRNA + AH2 = queuosine(34) in tRNA + A + H2O</text>
        <dbReference type="Rhea" id="RHEA:32159"/>
        <dbReference type="Rhea" id="RHEA-COMP:18571"/>
        <dbReference type="Rhea" id="RHEA-COMP:18582"/>
        <dbReference type="ChEBI" id="CHEBI:13193"/>
        <dbReference type="ChEBI" id="CHEBI:15377"/>
        <dbReference type="ChEBI" id="CHEBI:17499"/>
        <dbReference type="ChEBI" id="CHEBI:194431"/>
        <dbReference type="ChEBI" id="CHEBI:194443"/>
        <dbReference type="EC" id="1.17.99.6"/>
    </reaction>
</comment>
<dbReference type="AlphaFoldDB" id="A0A1W9S0H7"/>
<reference evidence="19" key="1">
    <citation type="submission" date="2017-03" db="EMBL/GenBank/DDBJ databases">
        <title>Novel pathways for hydrocarbon cycling and metabolic interdependencies in hydrothermal sediment communities.</title>
        <authorList>
            <person name="Dombrowski N."/>
            <person name="Seitz K."/>
            <person name="Teske A."/>
            <person name="Baker B."/>
        </authorList>
    </citation>
    <scope>NUCLEOTIDE SEQUENCE [LARGE SCALE GENOMIC DNA]</scope>
</reference>